<sequence length="1047" mass="116152">MSIKEYLAGAKMSGSVQKLMTPGLAVEFIQPWYTPLSTTPSTTGIAVGGIGSTFTATPAGTTPVMNVMPGVQVRTEKPSDLRFNNFFFKEAVLSAKAALVIGNFAAFGIYNNNFPLLDANGARVFGDTDMKDQKKAEAKLNKVLADKTFFETNKAAFERWHIQFSDRTQALIAAGKDTAAINRAVLIDFFDGMVGEKAAREGALTAAWANDSEFLGQPGYDAAKMKYTALYPVSETVYEGKGVAITKTQSSYVTPGDERLSSLPVNATVFTLENNTKETREVTIVQIQDSITGYMAKKDRQGVQDSSFVLVPSARFPKGVQFDKELEDGRSVRGIEFYNEKALAESDFNGCMGVSVAWNKKDNLNVSVKPMFYQDDAKSVLKAALQSGRVANSWVKNVYSGRETIAGAIAVTAVLKPKQKVSFQFNMVLDFPEIKLNKLTSAKKYTAFYPEAYGRVVALLTEALAADKTFDDRLKAFENLVPKKPVAKLYKTAAKQAEFKSLAINTLSFLAEATVWDKEDRFLVRECADYPFFNSLDVYFYGSFSLLALMPRLDGVVMKRFGDAILAVNDNRRRHHEFVNLPYADLPDPKLEGPRAVRGAVIHDLGSPFDAEPDAYDWHNVKEWKDLAPKYVLMVYRHYHKTKDMQCLADCKEAVYAAMEYLEKMVNPGENFPLTHGTDDTFDNLCSYGISVYCGSLWIAGLRAAAKIAELLGDNDQAAKWNEKSEAANKEFTESLWDENEGYFRFFITPMEMKDLNVEKYAELREAVKVSLELPEDPNAGVKAINEWLCAGEIPDGEDLSKNELRGLKKAWITAQCKEAFTKSWEAKIANDCDDVFADTMLADTYLRLLDLEPITDSVKAKSNLLRIFNTNYKANSPLIGAANLVRKDGSPLDEFNFQAHDVWIGIQYSIMTAMMFHGLEKEASVLADSMIGNLYDEARVPFAAPEGFNGSCRLHPEALVAKFGLSATAADKMHKELLKKGALLADSRISPKLPRNLAAFTKAFGAIAKSNKVDVNELFTLLHSTALKYTAGKYFRPGMVFALLYK</sequence>
<dbReference type="Gene3D" id="1.50.10.10">
    <property type="match status" value="1"/>
</dbReference>
<dbReference type="InterPro" id="IPR008928">
    <property type="entry name" value="6-hairpin_glycosidase_sf"/>
</dbReference>
<dbReference type="RefSeq" id="WP_109572182.1">
    <property type="nucleotide sequence ID" value="NZ_UHJL01000001.1"/>
</dbReference>
<name>A0A380RWD0_FIBSU</name>
<dbReference type="SUPFAM" id="SSF48208">
    <property type="entry name" value="Six-hairpin glycosidases"/>
    <property type="match status" value="1"/>
</dbReference>
<dbReference type="Pfam" id="PF12215">
    <property type="entry name" value="Glyco_hydr_116N"/>
    <property type="match status" value="1"/>
</dbReference>
<dbReference type="GO" id="GO:0005975">
    <property type="term" value="P:carbohydrate metabolic process"/>
    <property type="evidence" value="ECO:0007669"/>
    <property type="project" value="InterPro"/>
</dbReference>
<reference evidence="3 4" key="1">
    <citation type="submission" date="2017-08" db="EMBL/GenBank/DDBJ databases">
        <authorList>
            <person name="de Groot N.N."/>
        </authorList>
    </citation>
    <scope>NUCLEOTIDE SEQUENCE [LARGE SCALE GENOMIC DNA]</scope>
    <source>
        <strain evidence="3 4">HM2</strain>
    </source>
</reference>
<proteinExistence type="predicted"/>
<gene>
    <name evidence="3" type="ORF">SAMN05661053_0835</name>
</gene>
<dbReference type="InterPro" id="IPR024462">
    <property type="entry name" value="GH116_N"/>
</dbReference>
<dbReference type="PANTHER" id="PTHR12654">
    <property type="entry name" value="BILE ACID BETA-GLUCOSIDASE-RELATED"/>
    <property type="match status" value="1"/>
</dbReference>
<evidence type="ECO:0000259" key="1">
    <source>
        <dbReference type="Pfam" id="PF04685"/>
    </source>
</evidence>
<dbReference type="Pfam" id="PF04685">
    <property type="entry name" value="DUF608"/>
    <property type="match status" value="1"/>
</dbReference>
<organism evidence="3 4">
    <name type="scientific">Fibrobacter succinogenes</name>
    <name type="common">Bacteroides succinogenes</name>
    <dbReference type="NCBI Taxonomy" id="833"/>
    <lineage>
        <taxon>Bacteria</taxon>
        <taxon>Pseudomonadati</taxon>
        <taxon>Fibrobacterota</taxon>
        <taxon>Fibrobacteria</taxon>
        <taxon>Fibrobacterales</taxon>
        <taxon>Fibrobacteraceae</taxon>
        <taxon>Fibrobacter</taxon>
    </lineage>
</organism>
<accession>A0A380RWD0</accession>
<dbReference type="AlphaFoldDB" id="A0A380RWD0"/>
<dbReference type="Proteomes" id="UP000255423">
    <property type="component" value="Unassembled WGS sequence"/>
</dbReference>
<evidence type="ECO:0000313" key="3">
    <source>
        <dbReference type="EMBL" id="SUQ19595.1"/>
    </source>
</evidence>
<dbReference type="InterPro" id="IPR012341">
    <property type="entry name" value="6hp_glycosidase-like_sf"/>
</dbReference>
<feature type="domain" description="Glycosyl-hydrolase family 116 N-terminal" evidence="2">
    <location>
        <begin position="157"/>
        <end position="464"/>
    </location>
</feature>
<dbReference type="GO" id="GO:0008422">
    <property type="term" value="F:beta-glucosidase activity"/>
    <property type="evidence" value="ECO:0007669"/>
    <property type="project" value="TreeGrafter"/>
</dbReference>
<feature type="domain" description="Glycosyl-hydrolase family 116 catalytic region" evidence="1">
    <location>
        <begin position="520"/>
        <end position="951"/>
    </location>
</feature>
<protein>
    <submittedName>
        <fullName evidence="3">Uncharacterized protein, contains GBA2_N and DUF608 domains</fullName>
    </submittedName>
</protein>
<dbReference type="InterPro" id="IPR006775">
    <property type="entry name" value="GH116_catalytic"/>
</dbReference>
<dbReference type="InterPro" id="IPR052566">
    <property type="entry name" value="Non-lysos_glucosylceramidase"/>
</dbReference>
<dbReference type="PANTHER" id="PTHR12654:SF0">
    <property type="entry name" value="NON-LYSOSOMAL GLUCOSYLCERAMIDASE"/>
    <property type="match status" value="1"/>
</dbReference>
<dbReference type="EMBL" id="UHJL01000001">
    <property type="protein sequence ID" value="SUQ19595.1"/>
    <property type="molecule type" value="Genomic_DNA"/>
</dbReference>
<evidence type="ECO:0000259" key="2">
    <source>
        <dbReference type="Pfam" id="PF12215"/>
    </source>
</evidence>
<evidence type="ECO:0000313" key="4">
    <source>
        <dbReference type="Proteomes" id="UP000255423"/>
    </source>
</evidence>